<feature type="transmembrane region" description="Helical" evidence="8">
    <location>
        <begin position="119"/>
        <end position="137"/>
    </location>
</feature>
<protein>
    <submittedName>
        <fullName evidence="10">Quinol dehydrogenase ferredoxin subunit NapH</fullName>
    </submittedName>
</protein>
<dbReference type="PANTHER" id="PTHR30176:SF3">
    <property type="entry name" value="FERREDOXIN-TYPE PROTEIN NAPH"/>
    <property type="match status" value="1"/>
</dbReference>
<dbReference type="InterPro" id="IPR017896">
    <property type="entry name" value="4Fe4S_Fe-S-bd"/>
</dbReference>
<dbReference type="InterPro" id="IPR051684">
    <property type="entry name" value="Electron_Trans/Redox"/>
</dbReference>
<gene>
    <name evidence="10" type="primary">napH</name>
    <name evidence="10" type="ORF">LZC39_15765</name>
</gene>
<dbReference type="PANTHER" id="PTHR30176">
    <property type="entry name" value="FERREDOXIN-TYPE PROTEIN NAPH"/>
    <property type="match status" value="1"/>
</dbReference>
<evidence type="ECO:0000256" key="6">
    <source>
        <dbReference type="ARBA" id="ARBA00023004"/>
    </source>
</evidence>
<evidence type="ECO:0000256" key="4">
    <source>
        <dbReference type="ARBA" id="ARBA00022737"/>
    </source>
</evidence>
<organism evidence="10 11">
    <name type="scientific">Campylobacter jejuni</name>
    <dbReference type="NCBI Taxonomy" id="197"/>
    <lineage>
        <taxon>Bacteria</taxon>
        <taxon>Pseudomonadati</taxon>
        <taxon>Campylobacterota</taxon>
        <taxon>Epsilonproteobacteria</taxon>
        <taxon>Campylobacterales</taxon>
        <taxon>Campylobacteraceae</taxon>
        <taxon>Campylobacter</taxon>
    </lineage>
</organism>
<sequence>MMRYLIARRIVQIGILALFSFKATDFILKGNLSSSRLFDTLPLSDPFAVIQIYLASFSIDLMALMGALIVLILYGVFLGRAFCAWVCPVNLITDFAAFVRSKMAFKQSKVLILSKNLRYYILALSLILSFVLSLPVFESMSYIGIIHRGIIFGTTSWIFIAFILFCIDAFLSPRAICSHLCPLGAFYALISRFALLKIKHNHQKCTKCYKCIGICPEKQVLWMIAKESASVNSGECIRCGRCVEVCNDDALNFNIFDLRKK</sequence>
<dbReference type="GO" id="GO:0005886">
    <property type="term" value="C:plasma membrane"/>
    <property type="evidence" value="ECO:0007669"/>
    <property type="project" value="TreeGrafter"/>
</dbReference>
<evidence type="ECO:0000256" key="2">
    <source>
        <dbReference type="ARBA" id="ARBA00022485"/>
    </source>
</evidence>
<dbReference type="Pfam" id="PF12801">
    <property type="entry name" value="Fer4_5"/>
    <property type="match status" value="2"/>
</dbReference>
<name>A0AAW5EK91_CAMJU</name>
<evidence type="ECO:0000313" key="11">
    <source>
        <dbReference type="Proteomes" id="UP001199644"/>
    </source>
</evidence>
<evidence type="ECO:0000313" key="10">
    <source>
        <dbReference type="EMBL" id="MCH3853545.1"/>
    </source>
</evidence>
<dbReference type="AlphaFoldDB" id="A0AAW5EK91"/>
<keyword evidence="5" id="KW-0249">Electron transport</keyword>
<reference evidence="10" key="1">
    <citation type="submission" date="2021-12" db="EMBL/GenBank/DDBJ databases">
        <title>Prevalence of phenicol resistance gene fexA in Campylobacter isolated from poultry supply chain.</title>
        <authorList>
            <person name="Tang B."/>
            <person name="Zheng X."/>
            <person name="Lin J."/>
            <person name="Lin R."/>
            <person name="Yang H."/>
            <person name="Shen Z."/>
            <person name="Xia F."/>
        </authorList>
    </citation>
    <scope>NUCLEOTIDE SEQUENCE</scope>
    <source>
        <strain evidence="10">CJHN2011004</strain>
    </source>
</reference>
<dbReference type="Proteomes" id="UP001199644">
    <property type="component" value="Unassembled WGS sequence"/>
</dbReference>
<dbReference type="GO" id="GO:0051539">
    <property type="term" value="F:4 iron, 4 sulfur cluster binding"/>
    <property type="evidence" value="ECO:0007669"/>
    <property type="project" value="UniProtKB-KW"/>
</dbReference>
<comment type="caution">
    <text evidence="10">The sequence shown here is derived from an EMBL/GenBank/DDBJ whole genome shotgun (WGS) entry which is preliminary data.</text>
</comment>
<feature type="domain" description="4Fe-4S ferredoxin-type" evidence="9">
    <location>
        <begin position="196"/>
        <end position="226"/>
    </location>
</feature>
<keyword evidence="3" id="KW-0479">Metal-binding</keyword>
<feature type="transmembrane region" description="Helical" evidence="8">
    <location>
        <begin position="47"/>
        <end position="74"/>
    </location>
</feature>
<dbReference type="GeneID" id="66544260"/>
<keyword evidence="2" id="KW-0004">4Fe-4S</keyword>
<accession>A0AAW5EK91</accession>
<keyword evidence="6" id="KW-0408">Iron</keyword>
<evidence type="ECO:0000256" key="8">
    <source>
        <dbReference type="SAM" id="Phobius"/>
    </source>
</evidence>
<feature type="domain" description="4Fe-4S ferredoxin-type" evidence="9">
    <location>
        <begin position="227"/>
        <end position="256"/>
    </location>
</feature>
<keyword evidence="4" id="KW-0677">Repeat</keyword>
<dbReference type="Pfam" id="PF13237">
    <property type="entry name" value="Fer4_10"/>
    <property type="match status" value="1"/>
</dbReference>
<dbReference type="SUPFAM" id="SSF54862">
    <property type="entry name" value="4Fe-4S ferredoxins"/>
    <property type="match status" value="1"/>
</dbReference>
<dbReference type="RefSeq" id="WP_072212041.1">
    <property type="nucleotide sequence ID" value="NZ_JAGTNE010000036.1"/>
</dbReference>
<dbReference type="PROSITE" id="PS00198">
    <property type="entry name" value="4FE4S_FER_1"/>
    <property type="match status" value="1"/>
</dbReference>
<dbReference type="NCBIfam" id="TIGR02163">
    <property type="entry name" value="napH"/>
    <property type="match status" value="1"/>
</dbReference>
<keyword evidence="8" id="KW-0472">Membrane</keyword>
<dbReference type="Gene3D" id="3.30.70.20">
    <property type="match status" value="1"/>
</dbReference>
<evidence type="ECO:0000256" key="5">
    <source>
        <dbReference type="ARBA" id="ARBA00022982"/>
    </source>
</evidence>
<dbReference type="InterPro" id="IPR011886">
    <property type="entry name" value="NapH_MauN"/>
</dbReference>
<feature type="transmembrane region" description="Helical" evidence="8">
    <location>
        <begin position="81"/>
        <end position="99"/>
    </location>
</feature>
<evidence type="ECO:0000256" key="3">
    <source>
        <dbReference type="ARBA" id="ARBA00022723"/>
    </source>
</evidence>
<dbReference type="EMBL" id="JAJUOL010001058">
    <property type="protein sequence ID" value="MCH3853545.1"/>
    <property type="molecule type" value="Genomic_DNA"/>
</dbReference>
<dbReference type="NCBIfam" id="NF007013">
    <property type="entry name" value="PRK09477.1"/>
    <property type="match status" value="1"/>
</dbReference>
<dbReference type="PROSITE" id="PS51379">
    <property type="entry name" value="4FE4S_FER_2"/>
    <property type="match status" value="2"/>
</dbReference>
<proteinExistence type="predicted"/>
<keyword evidence="1" id="KW-0813">Transport</keyword>
<evidence type="ECO:0000256" key="1">
    <source>
        <dbReference type="ARBA" id="ARBA00022448"/>
    </source>
</evidence>
<keyword evidence="8" id="KW-0812">Transmembrane</keyword>
<dbReference type="GO" id="GO:0046872">
    <property type="term" value="F:metal ion binding"/>
    <property type="evidence" value="ECO:0007669"/>
    <property type="project" value="UniProtKB-KW"/>
</dbReference>
<feature type="transmembrane region" description="Helical" evidence="8">
    <location>
        <begin position="149"/>
        <end position="170"/>
    </location>
</feature>
<feature type="transmembrane region" description="Helical" evidence="8">
    <location>
        <begin position="176"/>
        <end position="195"/>
    </location>
</feature>
<keyword evidence="8" id="KW-1133">Transmembrane helix</keyword>
<keyword evidence="7" id="KW-0411">Iron-sulfur</keyword>
<evidence type="ECO:0000256" key="7">
    <source>
        <dbReference type="ARBA" id="ARBA00023014"/>
    </source>
</evidence>
<evidence type="ECO:0000259" key="9">
    <source>
        <dbReference type="PROSITE" id="PS51379"/>
    </source>
</evidence>
<dbReference type="InterPro" id="IPR017900">
    <property type="entry name" value="4Fe4S_Fe_S_CS"/>
</dbReference>